<dbReference type="EMBL" id="BAABHD010000005">
    <property type="protein sequence ID" value="GAA4448785.1"/>
    <property type="molecule type" value="Genomic_DNA"/>
</dbReference>
<dbReference type="PANTHER" id="PTHR35372">
    <property type="entry name" value="ATP BINDING PROTEIN-RELATED"/>
    <property type="match status" value="1"/>
</dbReference>
<dbReference type="InterPro" id="IPR014015">
    <property type="entry name" value="Helicase_SF3_DNA-vir"/>
</dbReference>
<dbReference type="PANTHER" id="PTHR35372:SF2">
    <property type="entry name" value="SF3 HELICASE DOMAIN-CONTAINING PROTEIN"/>
    <property type="match status" value="1"/>
</dbReference>
<dbReference type="InterPro" id="IPR045455">
    <property type="entry name" value="NrS-1_pol-like_helicase"/>
</dbReference>
<evidence type="ECO:0000256" key="2">
    <source>
        <dbReference type="ARBA" id="ARBA00022801"/>
    </source>
</evidence>
<dbReference type="PROSITE" id="PS51206">
    <property type="entry name" value="SF3_HELICASE_1"/>
    <property type="match status" value="1"/>
</dbReference>
<dbReference type="NCBIfam" id="TIGR01613">
    <property type="entry name" value="primase_Cterm"/>
    <property type="match status" value="1"/>
</dbReference>
<dbReference type="InterPro" id="IPR051620">
    <property type="entry name" value="ORF904-like_C"/>
</dbReference>
<keyword evidence="4" id="KW-0067">ATP-binding</keyword>
<gene>
    <name evidence="7" type="ORF">GCM10023189_07150</name>
</gene>
<keyword evidence="1" id="KW-0547">Nucleotide-binding</keyword>
<keyword evidence="8" id="KW-1185">Reference proteome</keyword>
<dbReference type="SUPFAM" id="SSF52540">
    <property type="entry name" value="P-loop containing nucleoside triphosphate hydrolases"/>
    <property type="match status" value="1"/>
</dbReference>
<dbReference type="SMART" id="SM00885">
    <property type="entry name" value="D5_N"/>
    <property type="match status" value="1"/>
</dbReference>
<dbReference type="RefSeq" id="WP_345240611.1">
    <property type="nucleotide sequence ID" value="NZ_BAABHD010000005.1"/>
</dbReference>
<dbReference type="Proteomes" id="UP001501175">
    <property type="component" value="Unassembled WGS sequence"/>
</dbReference>
<comment type="caution">
    <text evidence="7">The sequence shown here is derived from an EMBL/GenBank/DDBJ whole genome shotgun (WGS) entry which is preliminary data.</text>
</comment>
<keyword evidence="2" id="KW-0378">Hydrolase</keyword>
<dbReference type="Gene3D" id="3.40.50.300">
    <property type="entry name" value="P-loop containing nucleotide triphosphate hydrolases"/>
    <property type="match status" value="1"/>
</dbReference>
<dbReference type="Pfam" id="PF03288">
    <property type="entry name" value="Pox_D5"/>
    <property type="match status" value="1"/>
</dbReference>
<dbReference type="Pfam" id="PF08706">
    <property type="entry name" value="D5_N"/>
    <property type="match status" value="1"/>
</dbReference>
<reference evidence="8" key="1">
    <citation type="journal article" date="2019" name="Int. J. Syst. Evol. Microbiol.">
        <title>The Global Catalogue of Microorganisms (GCM) 10K type strain sequencing project: providing services to taxonomists for standard genome sequencing and annotation.</title>
        <authorList>
            <consortium name="The Broad Institute Genomics Platform"/>
            <consortium name="The Broad Institute Genome Sequencing Center for Infectious Disease"/>
            <person name="Wu L."/>
            <person name="Ma J."/>
        </authorList>
    </citation>
    <scope>NUCLEOTIDE SEQUENCE [LARGE SCALE GENOMIC DNA]</scope>
    <source>
        <strain evidence="8">JCM 17927</strain>
    </source>
</reference>
<feature type="domain" description="SF3 helicase" evidence="6">
    <location>
        <begin position="232"/>
        <end position="388"/>
    </location>
</feature>
<feature type="region of interest" description="Disordered" evidence="5">
    <location>
        <begin position="1"/>
        <end position="37"/>
    </location>
</feature>
<dbReference type="InterPro" id="IPR027417">
    <property type="entry name" value="P-loop_NTPase"/>
</dbReference>
<keyword evidence="3" id="KW-0347">Helicase</keyword>
<protein>
    <submittedName>
        <fullName evidence="7">Phage/plasmid primase, P4 family</fullName>
    </submittedName>
</protein>
<accession>A0ABP8MD89</accession>
<organism evidence="7 8">
    <name type="scientific">Nibrella saemangeumensis</name>
    <dbReference type="NCBI Taxonomy" id="1084526"/>
    <lineage>
        <taxon>Bacteria</taxon>
        <taxon>Pseudomonadati</taxon>
        <taxon>Bacteroidota</taxon>
        <taxon>Cytophagia</taxon>
        <taxon>Cytophagales</taxon>
        <taxon>Spirosomataceae</taxon>
        <taxon>Nibrella</taxon>
    </lineage>
</organism>
<evidence type="ECO:0000256" key="3">
    <source>
        <dbReference type="ARBA" id="ARBA00022806"/>
    </source>
</evidence>
<dbReference type="InterPro" id="IPR014818">
    <property type="entry name" value="Phage/plasmid_primase_P4_C"/>
</dbReference>
<feature type="compositionally biased region" description="Polar residues" evidence="5">
    <location>
        <begin position="8"/>
        <end position="34"/>
    </location>
</feature>
<evidence type="ECO:0000313" key="7">
    <source>
        <dbReference type="EMBL" id="GAA4448785.1"/>
    </source>
</evidence>
<evidence type="ECO:0000313" key="8">
    <source>
        <dbReference type="Proteomes" id="UP001501175"/>
    </source>
</evidence>
<evidence type="ECO:0000256" key="4">
    <source>
        <dbReference type="ARBA" id="ARBA00022840"/>
    </source>
</evidence>
<proteinExistence type="predicted"/>
<evidence type="ECO:0000259" key="6">
    <source>
        <dbReference type="PROSITE" id="PS51206"/>
    </source>
</evidence>
<dbReference type="Pfam" id="PF19263">
    <property type="entry name" value="DUF5906"/>
    <property type="match status" value="1"/>
</dbReference>
<evidence type="ECO:0000256" key="5">
    <source>
        <dbReference type="SAM" id="MobiDB-lite"/>
    </source>
</evidence>
<dbReference type="InterPro" id="IPR006500">
    <property type="entry name" value="Helicase_put_C_phage/plasmid"/>
</dbReference>
<name>A0ABP8MD89_9BACT</name>
<evidence type="ECO:0000256" key="1">
    <source>
        <dbReference type="ARBA" id="ARBA00022741"/>
    </source>
</evidence>
<sequence length="505" mass="57707">MTVKNKVVHTNNEVNQPQQQPTTNLSDAETSNATEIPPSIEVKTEETTGLVLRDPAELLDSMLEQVGLKDFKQALTKDKEQLKDKHQQIIVVETIMEIADHNKWGLCKQNAFLYIYNGAYWQVVEEHVIRTFLKKAAEKMGVDKYDARYFVFGDQLVKQFSDQGYLPAPKGRTDCILINLLNGTFEITSEGQRLRSHDSGDFLTYQLPFSYDPSAKAPQWQQFLDKVLPDKECQKVLAEFIGYLFVSASLLKLEKALLLFGSGANGKSVFFEVIMALLGPENVSNYSLNSLTNDPAYHRAHLANKILNYASEINGRLEASIFKQLVSGEPVEARLPYGQPFIMHRYAKLIFNTNELPTDVEHTNAFFRRFLIVPFSVTIPEAEQDKELATKIIESELSGVFNWVLDGLNRLLQQKKFTDCKAILQQLESYKRESDSVHLFLNENEYTPDPCDLRPLKDLYHEYRGFCVDEGYKPVSSKNFKKRLENIGITIEKKSIGLSVYIRKF</sequence>
<dbReference type="InterPro" id="IPR004968">
    <property type="entry name" value="DNA_primase/NTPase_C"/>
</dbReference>